<feature type="domain" description="DUF4124" evidence="2">
    <location>
        <begin position="13"/>
        <end position="62"/>
    </location>
</feature>
<dbReference type="AlphaFoldDB" id="A0A4Z0M1W3"/>
<dbReference type="Pfam" id="PF13511">
    <property type="entry name" value="DUF4124"/>
    <property type="match status" value="1"/>
</dbReference>
<comment type="caution">
    <text evidence="3">The sequence shown here is derived from an EMBL/GenBank/DDBJ whole genome shotgun (WGS) entry which is preliminary data.</text>
</comment>
<dbReference type="InterPro" id="IPR025392">
    <property type="entry name" value="DUF4124"/>
</dbReference>
<evidence type="ECO:0000313" key="4">
    <source>
        <dbReference type="Proteomes" id="UP000298050"/>
    </source>
</evidence>
<dbReference type="Proteomes" id="UP000298050">
    <property type="component" value="Unassembled WGS sequence"/>
</dbReference>
<keyword evidence="1" id="KW-0732">Signal</keyword>
<evidence type="ECO:0000259" key="2">
    <source>
        <dbReference type="Pfam" id="PF13511"/>
    </source>
</evidence>
<gene>
    <name evidence="3" type="ORF">E4634_10340</name>
</gene>
<reference evidence="3 4" key="1">
    <citation type="submission" date="2019-04" db="EMBL/GenBank/DDBJ databases">
        <title>Taxonomy of novel Haliea sp. from mangrove soil of West Coast of India.</title>
        <authorList>
            <person name="Verma A."/>
            <person name="Kumar P."/>
            <person name="Krishnamurthi S."/>
        </authorList>
    </citation>
    <scope>NUCLEOTIDE SEQUENCE [LARGE SCALE GENOMIC DNA]</scope>
    <source>
        <strain evidence="3 4">SAOS-164</strain>
    </source>
</reference>
<protein>
    <submittedName>
        <fullName evidence="3">DUF4124 domain-containing protein</fullName>
    </submittedName>
</protein>
<dbReference type="EMBL" id="SRLE01000007">
    <property type="protein sequence ID" value="TGD73424.1"/>
    <property type="molecule type" value="Genomic_DNA"/>
</dbReference>
<accession>A0A4Z0M1W3</accession>
<sequence>MKPLLGVIALLPCLALAQTAGTQTVYRSVGADGVVTFTDRPPADDVSAQAMQIDVPPAHSPQDYQQRLDDMRETTDRMAADRRERELHRAQLREIASREAAPAPTAQPQVIDYGITSSTWYAPGYGYYPPGARPWRPGHGHRPHPKPYPGAVVPPLDLDAWSASHNSQLMRPMLPRHH</sequence>
<dbReference type="RefSeq" id="WP_135443572.1">
    <property type="nucleotide sequence ID" value="NZ_SRLE01000007.1"/>
</dbReference>
<evidence type="ECO:0000256" key="1">
    <source>
        <dbReference type="SAM" id="SignalP"/>
    </source>
</evidence>
<feature type="signal peptide" evidence="1">
    <location>
        <begin position="1"/>
        <end position="17"/>
    </location>
</feature>
<name>A0A4Z0M1W3_9GAMM</name>
<keyword evidence="4" id="KW-1185">Reference proteome</keyword>
<evidence type="ECO:0000313" key="3">
    <source>
        <dbReference type="EMBL" id="TGD73424.1"/>
    </source>
</evidence>
<feature type="chain" id="PRO_5021186934" evidence="1">
    <location>
        <begin position="18"/>
        <end position="178"/>
    </location>
</feature>
<proteinExistence type="predicted"/>
<organism evidence="3 4">
    <name type="scientific">Mangrovimicrobium sediminis</name>
    <dbReference type="NCBI Taxonomy" id="2562682"/>
    <lineage>
        <taxon>Bacteria</taxon>
        <taxon>Pseudomonadati</taxon>
        <taxon>Pseudomonadota</taxon>
        <taxon>Gammaproteobacteria</taxon>
        <taxon>Cellvibrionales</taxon>
        <taxon>Halieaceae</taxon>
        <taxon>Mangrovimicrobium</taxon>
    </lineage>
</organism>
<dbReference type="OrthoDB" id="5741909at2"/>